<keyword evidence="1" id="KW-0812">Transmembrane</keyword>
<dbReference type="Proteomes" id="UP000367750">
    <property type="component" value="Unassembled WGS sequence"/>
</dbReference>
<feature type="transmembrane region" description="Helical" evidence="1">
    <location>
        <begin position="89"/>
        <end position="107"/>
    </location>
</feature>
<gene>
    <name evidence="2" type="ORF">F4V43_16875</name>
</gene>
<evidence type="ECO:0000313" key="2">
    <source>
        <dbReference type="EMBL" id="KAA8997930.1"/>
    </source>
</evidence>
<evidence type="ECO:0000313" key="3">
    <source>
        <dbReference type="Proteomes" id="UP000367750"/>
    </source>
</evidence>
<accession>A0A5J5FWD7</accession>
<dbReference type="EMBL" id="VYKK01000028">
    <property type="protein sequence ID" value="KAA8997930.1"/>
    <property type="molecule type" value="Genomic_DNA"/>
</dbReference>
<proteinExistence type="predicted"/>
<comment type="caution">
    <text evidence="2">The sequence shown here is derived from an EMBL/GenBank/DDBJ whole genome shotgun (WGS) entry which is preliminary data.</text>
</comment>
<sequence>MNKHTNGFTLSVAGLALVAVSIYHTLTVWNTVLFMVGLFFCFMPFDLRFAWEERKGNSEMKPTVSFGFLVFVVVGFALILTSLADDMKVVDLLLFGVGLALMFNPLIRSISKKK</sequence>
<organism evidence="2 3">
    <name type="scientific">Paenibacillus spiritus</name>
    <dbReference type="NCBI Taxonomy" id="2496557"/>
    <lineage>
        <taxon>Bacteria</taxon>
        <taxon>Bacillati</taxon>
        <taxon>Bacillota</taxon>
        <taxon>Bacilli</taxon>
        <taxon>Bacillales</taxon>
        <taxon>Paenibacillaceae</taxon>
        <taxon>Paenibacillus</taxon>
    </lineage>
</organism>
<keyword evidence="1" id="KW-1133">Transmembrane helix</keyword>
<keyword evidence="1" id="KW-0472">Membrane</keyword>
<name>A0A5J5FWD7_9BACL</name>
<keyword evidence="3" id="KW-1185">Reference proteome</keyword>
<feature type="transmembrane region" description="Helical" evidence="1">
    <location>
        <begin position="63"/>
        <end position="83"/>
    </location>
</feature>
<dbReference type="AlphaFoldDB" id="A0A5J5FWD7"/>
<evidence type="ECO:0000256" key="1">
    <source>
        <dbReference type="SAM" id="Phobius"/>
    </source>
</evidence>
<dbReference type="RefSeq" id="WP_150459430.1">
    <property type="nucleotide sequence ID" value="NZ_VYKK01000028.1"/>
</dbReference>
<protein>
    <submittedName>
        <fullName evidence="2">Uncharacterized protein</fullName>
    </submittedName>
</protein>
<reference evidence="2 3" key="1">
    <citation type="submission" date="2019-09" db="EMBL/GenBank/DDBJ databases">
        <title>Bacillus ochoae sp. nov., Paenibacillus whitsoniae sp. nov., Paenibacillus spiritus sp. nov. Isolated from the Mars Exploration Rover during spacecraft assembly.</title>
        <authorList>
            <person name="Seuylemezian A."/>
            <person name="Vaishampayan P."/>
        </authorList>
    </citation>
    <scope>NUCLEOTIDE SEQUENCE [LARGE SCALE GENOMIC DNA]</scope>
    <source>
        <strain evidence="2 3">MER_111</strain>
    </source>
</reference>